<dbReference type="OMA" id="NAMVRDC"/>
<dbReference type="OrthoDB" id="5585968at2759"/>
<accession>N1PL02</accession>
<protein>
    <recommendedName>
        <fullName evidence="6 15">Amino-acid acetyltransferase, mitochondrial</fullName>
        <ecNumber evidence="5 15">2.3.1.1</ecNumber>
    </recommendedName>
    <alternativeName>
        <fullName evidence="12 15">Glutamate N-acetyltransferase</fullName>
    </alternativeName>
    <alternativeName>
        <fullName evidence="13 15">N-acetylglutamate synthase</fullName>
    </alternativeName>
</protein>
<dbReference type="STRING" id="675120.N1PL02"/>
<keyword evidence="11 15" id="KW-0012">Acyltransferase</keyword>
<evidence type="ECO:0000256" key="2">
    <source>
        <dbReference type="ARBA" id="ARBA00004173"/>
    </source>
</evidence>
<dbReference type="eggNOG" id="KOG2436">
    <property type="taxonomic scope" value="Eukaryota"/>
</dbReference>
<dbReference type="Proteomes" id="UP000016933">
    <property type="component" value="Unassembled WGS sequence"/>
</dbReference>
<comment type="catalytic activity">
    <reaction evidence="14 15">
        <text>L-glutamate + acetyl-CoA = N-acetyl-L-glutamate + CoA + H(+)</text>
        <dbReference type="Rhea" id="RHEA:24292"/>
        <dbReference type="ChEBI" id="CHEBI:15378"/>
        <dbReference type="ChEBI" id="CHEBI:29985"/>
        <dbReference type="ChEBI" id="CHEBI:44337"/>
        <dbReference type="ChEBI" id="CHEBI:57287"/>
        <dbReference type="ChEBI" id="CHEBI:57288"/>
        <dbReference type="EC" id="2.3.1.1"/>
    </reaction>
</comment>
<dbReference type="PROSITE" id="PS51731">
    <property type="entry name" value="GNAT_NAGS"/>
    <property type="match status" value="1"/>
</dbReference>
<comment type="subcellular location">
    <subcellularLocation>
        <location evidence="2 15">Mitochondrion</location>
    </subcellularLocation>
</comment>
<keyword evidence="7 15" id="KW-0028">Amino-acid biosynthesis</keyword>
<dbReference type="GO" id="GO:0006526">
    <property type="term" value="P:L-arginine biosynthetic process"/>
    <property type="evidence" value="ECO:0007669"/>
    <property type="project" value="UniProtKB-UniPathway"/>
</dbReference>
<dbReference type="GO" id="GO:0005759">
    <property type="term" value="C:mitochondrial matrix"/>
    <property type="evidence" value="ECO:0007669"/>
    <property type="project" value="TreeGrafter"/>
</dbReference>
<comment type="similarity">
    <text evidence="4 15">Belongs to the acetyltransferase family.</text>
</comment>
<dbReference type="Pfam" id="PF04768">
    <property type="entry name" value="NAT"/>
    <property type="match status" value="1"/>
</dbReference>
<reference evidence="18" key="1">
    <citation type="journal article" date="2012" name="PLoS Genet.">
        <title>The genomes of the fungal plant pathogens Cladosporium fulvum and Dothistroma septosporum reveal adaptation to different hosts and lifestyles but also signatures of common ancestry.</title>
        <authorList>
            <person name="de Wit P.J.G.M."/>
            <person name="van der Burgt A."/>
            <person name="Oekmen B."/>
            <person name="Stergiopoulos I."/>
            <person name="Abd-Elsalam K.A."/>
            <person name="Aerts A.L."/>
            <person name="Bahkali A.H."/>
            <person name="Beenen H.G."/>
            <person name="Chettri P."/>
            <person name="Cox M.P."/>
            <person name="Datema E."/>
            <person name="de Vries R.P."/>
            <person name="Dhillon B."/>
            <person name="Ganley A.R."/>
            <person name="Griffiths S.A."/>
            <person name="Guo Y."/>
            <person name="Hamelin R.C."/>
            <person name="Henrissat B."/>
            <person name="Kabir M.S."/>
            <person name="Jashni M.K."/>
            <person name="Kema G."/>
            <person name="Klaubauf S."/>
            <person name="Lapidus A."/>
            <person name="Levasseur A."/>
            <person name="Lindquist E."/>
            <person name="Mehrabi R."/>
            <person name="Ohm R.A."/>
            <person name="Owen T.J."/>
            <person name="Salamov A."/>
            <person name="Schwelm A."/>
            <person name="Schijlen E."/>
            <person name="Sun H."/>
            <person name="van den Burg H.A."/>
            <person name="van Ham R.C.H.J."/>
            <person name="Zhang S."/>
            <person name="Goodwin S.B."/>
            <person name="Grigoriev I.V."/>
            <person name="Collemare J."/>
            <person name="Bradshaw R.E."/>
        </authorList>
    </citation>
    <scope>NUCLEOTIDE SEQUENCE [LARGE SCALE GENOMIC DNA]</scope>
    <source>
        <strain evidence="18">NZE10 / CBS 128990</strain>
    </source>
</reference>
<dbReference type="PIRSF" id="PIRSF007892">
    <property type="entry name" value="NAGS_fungal"/>
    <property type="match status" value="1"/>
</dbReference>
<evidence type="ECO:0000256" key="7">
    <source>
        <dbReference type="ARBA" id="ARBA00022605"/>
    </source>
</evidence>
<evidence type="ECO:0000256" key="13">
    <source>
        <dbReference type="ARBA" id="ARBA00033251"/>
    </source>
</evidence>
<feature type="domain" description="N-acetyltransferase" evidence="16">
    <location>
        <begin position="364"/>
        <end position="527"/>
    </location>
</feature>
<dbReference type="Gene3D" id="3.40.1160.10">
    <property type="entry name" value="Acetylglutamate kinase-like"/>
    <property type="match status" value="1"/>
</dbReference>
<dbReference type="InterPro" id="IPR006855">
    <property type="entry name" value="Vertebrate-like_GNAT_dom"/>
</dbReference>
<evidence type="ECO:0000256" key="3">
    <source>
        <dbReference type="ARBA" id="ARBA00004925"/>
    </source>
</evidence>
<evidence type="ECO:0000313" key="18">
    <source>
        <dbReference type="Proteomes" id="UP000016933"/>
    </source>
</evidence>
<dbReference type="EMBL" id="KB446539">
    <property type="protein sequence ID" value="EME44026.1"/>
    <property type="molecule type" value="Genomic_DNA"/>
</dbReference>
<evidence type="ECO:0000313" key="17">
    <source>
        <dbReference type="EMBL" id="EME44026.1"/>
    </source>
</evidence>
<evidence type="ECO:0000256" key="1">
    <source>
        <dbReference type="ARBA" id="ARBA00002294"/>
    </source>
</evidence>
<keyword evidence="10 15" id="KW-0496">Mitochondrion</keyword>
<dbReference type="EC" id="2.3.1.1" evidence="5 15"/>
<dbReference type="Gene3D" id="3.40.630.30">
    <property type="match status" value="1"/>
</dbReference>
<evidence type="ECO:0000256" key="11">
    <source>
        <dbReference type="ARBA" id="ARBA00023315"/>
    </source>
</evidence>
<sequence>MYAPARAIASTAQFAQHNDVRPQITPRQELHVALTCLRSPETIEDGTLDGLTRTLAQLVRLDMKIVLVLDGNGLAASRPADRRAHRKHLAEQADRLCDFIDRHNPEGARAVMNALELADEGADINITMPNLLLDPLSRGMIPVIPSLAYTVSGQLVPVPVSDIMTGLTKHLTGRDRLFVPPRTRHKSASVDRVILLDSIGGIPSKDRGDGAHVFVNLQQEFSMIEQELEEYAAEAAEDSESFGRHTIYEQHRKNMELARDCLDLLPSSASAVIVSPQEAASSSTKSTVPTAGIGTRRQKNPLIHNLLTNKPQVSSSLPAARFHVDESDHDHQHNATTVLRRGMPLVIVPAAPRAVGWQPPSSGIMELNLADDSRVDLPQLVHLIEDSFRRKLDVRHYLDRVRGRVAGLIVAGEYEGGAILTWEMPPDTNDPSRMVPYLDKFAVLQTSQGSSGVADIVFQSMVRTCFPQGVCWRSRKDNPVNKWYFERAAGSWQIPDSNWTMFWTGEGVVENEQKWNDYVGVCREIGPSWADGKKPD</sequence>
<evidence type="ECO:0000256" key="15">
    <source>
        <dbReference type="PIRNR" id="PIRNR007892"/>
    </source>
</evidence>
<dbReference type="GO" id="GO:0004042">
    <property type="term" value="F:L-glutamate N-acetyltransferase activity"/>
    <property type="evidence" value="ECO:0007669"/>
    <property type="project" value="InterPro"/>
</dbReference>
<dbReference type="GO" id="GO:0006592">
    <property type="term" value="P:ornithine biosynthetic process"/>
    <property type="evidence" value="ECO:0007669"/>
    <property type="project" value="TreeGrafter"/>
</dbReference>
<name>N1PL02_DOTSN</name>
<proteinExistence type="inferred from homology"/>
<dbReference type="AlphaFoldDB" id="N1PL02"/>
<reference evidence="17 18" key="2">
    <citation type="journal article" date="2012" name="PLoS Pathog.">
        <title>Diverse lifestyles and strategies of plant pathogenesis encoded in the genomes of eighteen Dothideomycetes fungi.</title>
        <authorList>
            <person name="Ohm R.A."/>
            <person name="Feau N."/>
            <person name="Henrissat B."/>
            <person name="Schoch C.L."/>
            <person name="Horwitz B.A."/>
            <person name="Barry K.W."/>
            <person name="Condon B.J."/>
            <person name="Copeland A.C."/>
            <person name="Dhillon B."/>
            <person name="Glaser F."/>
            <person name="Hesse C.N."/>
            <person name="Kosti I."/>
            <person name="LaButti K."/>
            <person name="Lindquist E.A."/>
            <person name="Lucas S."/>
            <person name="Salamov A.A."/>
            <person name="Bradshaw R.E."/>
            <person name="Ciuffetti L."/>
            <person name="Hamelin R.C."/>
            <person name="Kema G.H.J."/>
            <person name="Lawrence C."/>
            <person name="Scott J.A."/>
            <person name="Spatafora J.W."/>
            <person name="Turgeon B.G."/>
            <person name="de Wit P.J.G.M."/>
            <person name="Zhong S."/>
            <person name="Goodwin S.B."/>
            <person name="Grigoriev I.V."/>
        </authorList>
    </citation>
    <scope>NUCLEOTIDE SEQUENCE [LARGE SCALE GENOMIC DNA]</scope>
    <source>
        <strain evidence="18">NZE10 / CBS 128990</strain>
    </source>
</reference>
<keyword evidence="9" id="KW-0809">Transit peptide</keyword>
<evidence type="ECO:0000256" key="5">
    <source>
        <dbReference type="ARBA" id="ARBA00012697"/>
    </source>
</evidence>
<evidence type="ECO:0000256" key="4">
    <source>
        <dbReference type="ARBA" id="ARBA00008694"/>
    </source>
</evidence>
<dbReference type="PANTHER" id="PTHR23342:SF4">
    <property type="entry name" value="AMINO-ACID ACETYLTRANSFERASE, MITOCHONDRIAL"/>
    <property type="match status" value="1"/>
</dbReference>
<evidence type="ECO:0000256" key="9">
    <source>
        <dbReference type="ARBA" id="ARBA00022946"/>
    </source>
</evidence>
<evidence type="ECO:0000256" key="14">
    <source>
        <dbReference type="ARBA" id="ARBA00048372"/>
    </source>
</evidence>
<dbReference type="UniPathway" id="UPA00068">
    <property type="reaction ID" value="UER00106"/>
</dbReference>
<evidence type="ECO:0000256" key="6">
    <source>
        <dbReference type="ARBA" id="ARBA00018802"/>
    </source>
</evidence>
<evidence type="ECO:0000256" key="12">
    <source>
        <dbReference type="ARBA" id="ARBA00030346"/>
    </source>
</evidence>
<dbReference type="InterPro" id="IPR011190">
    <property type="entry name" value="GlcNAc_Synth_fun"/>
</dbReference>
<dbReference type="PANTHER" id="PTHR23342">
    <property type="entry name" value="N-ACETYLGLUTAMATE SYNTHASE"/>
    <property type="match status" value="1"/>
</dbReference>
<dbReference type="FunFam" id="3.40.630.30:FF:000049">
    <property type="entry name" value="Amino-acid acetyltransferase, mitochondrial"/>
    <property type="match status" value="1"/>
</dbReference>
<dbReference type="InterPro" id="IPR036393">
    <property type="entry name" value="AceGlu_kinase-like_sf"/>
</dbReference>
<keyword evidence="18" id="KW-1185">Reference proteome</keyword>
<organism evidence="17 18">
    <name type="scientific">Dothistroma septosporum (strain NZE10 / CBS 128990)</name>
    <name type="common">Red band needle blight fungus</name>
    <name type="synonym">Mycosphaerella pini</name>
    <dbReference type="NCBI Taxonomy" id="675120"/>
    <lineage>
        <taxon>Eukaryota</taxon>
        <taxon>Fungi</taxon>
        <taxon>Dikarya</taxon>
        <taxon>Ascomycota</taxon>
        <taxon>Pezizomycotina</taxon>
        <taxon>Dothideomycetes</taxon>
        <taxon>Dothideomycetidae</taxon>
        <taxon>Mycosphaerellales</taxon>
        <taxon>Mycosphaerellaceae</taxon>
        <taxon>Dothistroma</taxon>
    </lineage>
</organism>
<evidence type="ECO:0000259" key="16">
    <source>
        <dbReference type="PROSITE" id="PS51731"/>
    </source>
</evidence>
<comment type="function">
    <text evidence="1 15">N-acetylglutamate synthase involved in arginine biosynthesis.</text>
</comment>
<evidence type="ECO:0000256" key="10">
    <source>
        <dbReference type="ARBA" id="ARBA00023128"/>
    </source>
</evidence>
<keyword evidence="8 15" id="KW-0808">Transferase</keyword>
<evidence type="ECO:0000256" key="8">
    <source>
        <dbReference type="ARBA" id="ARBA00022679"/>
    </source>
</evidence>
<dbReference type="HOGENOM" id="CLU_013088_0_0_1"/>
<comment type="pathway">
    <text evidence="3 15">Amino-acid biosynthesis; L-arginine biosynthesis; N(2)-acetyl-L-ornithine from L-glutamate: step 1/4.</text>
</comment>
<gene>
    <name evidence="17" type="ORF">DOTSEDRAFT_53250</name>
</gene>